<keyword evidence="7" id="KW-0175">Coiled coil</keyword>
<feature type="coiled-coil region" evidence="7">
    <location>
        <begin position="388"/>
        <end position="422"/>
    </location>
</feature>
<dbReference type="GO" id="GO:0007094">
    <property type="term" value="P:mitotic spindle assembly checkpoint signaling"/>
    <property type="evidence" value="ECO:0007669"/>
    <property type="project" value="InterPro"/>
</dbReference>
<comment type="subcellular location">
    <subcellularLocation>
        <location evidence="1">Nucleus</location>
    </subcellularLocation>
</comment>
<dbReference type="GO" id="GO:0000776">
    <property type="term" value="C:kinetochore"/>
    <property type="evidence" value="ECO:0007669"/>
    <property type="project" value="TreeGrafter"/>
</dbReference>
<dbReference type="GO" id="GO:0005635">
    <property type="term" value="C:nuclear envelope"/>
    <property type="evidence" value="ECO:0007669"/>
    <property type="project" value="TreeGrafter"/>
</dbReference>
<keyword evidence="6" id="KW-0131">Cell cycle</keyword>
<dbReference type="InterPro" id="IPR008672">
    <property type="entry name" value="Mad1"/>
</dbReference>
<evidence type="ECO:0000256" key="5">
    <source>
        <dbReference type="ARBA" id="ARBA00023242"/>
    </source>
</evidence>
<comment type="similarity">
    <text evidence="2">Belongs to the MAD1 family.</text>
</comment>
<evidence type="ECO:0000256" key="4">
    <source>
        <dbReference type="ARBA" id="ARBA00022776"/>
    </source>
</evidence>
<sequence>MSTNEEEVGEILEYDELDVDDEEIDELLHLSPSEEMTEQYHKLLTRNHKLEQERRELISQLTSLKESSLYESNSQSTTGGTATSDHLVEIKGELNHVLLEKTSLEEENGYLKKRLELIEDQKQLMSEEMKKLEETSKLNVQKLHNKILECDDIARQLSKSQEKVKELDRKLREMDEEHRLVSISRKRLSDYSDLEQLNNTLTKENEVLKGRVDNNDLLIYQLHTLRDKVAKLEAAQVDYNELVTENKLMKEQLESYSIEGGATPLRSPSLMKLQLIQFQQKDIIQATKLSEMETKLTISDNNNRKLTQEIEHLKEEMTKLNSEIEIKNETIQKLERKNKLIAKEREGCINILNSYKLDIGADSVLKEQVTEVKDLAIIILTNALSFSPAQLEASNERLRARIDELTNEIESKELFVKREKRQRIDYDAEV</sequence>
<dbReference type="GO" id="GO:0051301">
    <property type="term" value="P:cell division"/>
    <property type="evidence" value="ECO:0007669"/>
    <property type="project" value="UniProtKB-KW"/>
</dbReference>
<evidence type="ECO:0000256" key="2">
    <source>
        <dbReference type="ARBA" id="ARBA00008029"/>
    </source>
</evidence>
<protein>
    <submittedName>
        <fullName evidence="8">Uncharacterized protein</fullName>
    </submittedName>
</protein>
<dbReference type="GO" id="GO:0072686">
    <property type="term" value="C:mitotic spindle"/>
    <property type="evidence" value="ECO:0007669"/>
    <property type="project" value="TreeGrafter"/>
</dbReference>
<organism evidence="8">
    <name type="scientific">Amphimedon queenslandica</name>
    <name type="common">Sponge</name>
    <dbReference type="NCBI Taxonomy" id="400682"/>
    <lineage>
        <taxon>Eukaryota</taxon>
        <taxon>Metazoa</taxon>
        <taxon>Porifera</taxon>
        <taxon>Demospongiae</taxon>
        <taxon>Heteroscleromorpha</taxon>
        <taxon>Haplosclerida</taxon>
        <taxon>Niphatidae</taxon>
        <taxon>Amphimedon</taxon>
    </lineage>
</organism>
<evidence type="ECO:0000313" key="8">
    <source>
        <dbReference type="EnsemblMetazoa" id="Aqu2.1.43301_001"/>
    </source>
</evidence>
<accession>A0A1X7VSE7</accession>
<dbReference type="PANTHER" id="PTHR23168:SF0">
    <property type="entry name" value="MITOTIC SPINDLE ASSEMBLY CHECKPOINT PROTEIN MAD1"/>
    <property type="match status" value="1"/>
</dbReference>
<dbReference type="GO" id="GO:0051315">
    <property type="term" value="P:attachment of mitotic spindle microtubules to kinetochore"/>
    <property type="evidence" value="ECO:0007669"/>
    <property type="project" value="TreeGrafter"/>
</dbReference>
<dbReference type="Pfam" id="PF05557">
    <property type="entry name" value="MAD"/>
    <property type="match status" value="1"/>
</dbReference>
<evidence type="ECO:0000256" key="7">
    <source>
        <dbReference type="SAM" id="Coils"/>
    </source>
</evidence>
<dbReference type="PANTHER" id="PTHR23168">
    <property type="entry name" value="MITOTIC SPINDLE ASSEMBLY CHECKPOINT PROTEIN MAD1 MITOTIC ARREST DEFICIENT-LIKE PROTEIN 1"/>
    <property type="match status" value="1"/>
</dbReference>
<feature type="coiled-coil region" evidence="7">
    <location>
        <begin position="289"/>
        <end position="344"/>
    </location>
</feature>
<keyword evidence="3" id="KW-0132">Cell division</keyword>
<proteinExistence type="inferred from homology"/>
<keyword evidence="5" id="KW-0539">Nucleus</keyword>
<keyword evidence="4" id="KW-0498">Mitosis</keyword>
<evidence type="ECO:0000256" key="6">
    <source>
        <dbReference type="ARBA" id="ARBA00023306"/>
    </source>
</evidence>
<dbReference type="AlphaFoldDB" id="A0A1X7VSE7"/>
<reference evidence="8" key="1">
    <citation type="submission" date="2017-05" db="UniProtKB">
        <authorList>
            <consortium name="EnsemblMetazoa"/>
        </authorList>
    </citation>
    <scope>IDENTIFICATION</scope>
</reference>
<dbReference type="OrthoDB" id="331602at2759"/>
<name>A0A1X7VSE7_AMPQE</name>
<dbReference type="EnsemblMetazoa" id="Aqu2.1.43301_001">
    <property type="protein sequence ID" value="Aqu2.1.43301_001"/>
    <property type="gene ID" value="Aqu2.1.43301"/>
</dbReference>
<feature type="coiled-coil region" evidence="7">
    <location>
        <begin position="33"/>
        <end position="259"/>
    </location>
</feature>
<evidence type="ECO:0000256" key="3">
    <source>
        <dbReference type="ARBA" id="ARBA00022618"/>
    </source>
</evidence>
<dbReference type="InParanoid" id="A0A1X7VSE7"/>
<evidence type="ECO:0000256" key="1">
    <source>
        <dbReference type="ARBA" id="ARBA00004123"/>
    </source>
</evidence>